<dbReference type="AlphaFoldDB" id="A0AA88HJZ0"/>
<comment type="caution">
    <text evidence="4">The sequence shown here is derived from an EMBL/GenBank/DDBJ whole genome shotgun (WGS) entry which is preliminary data.</text>
</comment>
<organism evidence="4 5">
    <name type="scientific">Artemia franciscana</name>
    <name type="common">Brine shrimp</name>
    <name type="synonym">Artemia sanfranciscana</name>
    <dbReference type="NCBI Taxonomy" id="6661"/>
    <lineage>
        <taxon>Eukaryota</taxon>
        <taxon>Metazoa</taxon>
        <taxon>Ecdysozoa</taxon>
        <taxon>Arthropoda</taxon>
        <taxon>Crustacea</taxon>
        <taxon>Branchiopoda</taxon>
        <taxon>Anostraca</taxon>
        <taxon>Artemiidae</taxon>
        <taxon>Artemia</taxon>
    </lineage>
</organism>
<feature type="domain" description="UFSP1/2/DUB catalytic" evidence="3">
    <location>
        <begin position="20"/>
        <end position="205"/>
    </location>
</feature>
<dbReference type="GO" id="GO:0071567">
    <property type="term" value="F:deUFMylase activity"/>
    <property type="evidence" value="ECO:0007669"/>
    <property type="project" value="UniProtKB-ARBA"/>
</dbReference>
<name>A0AA88HJZ0_ARTSF</name>
<evidence type="ECO:0000259" key="3">
    <source>
        <dbReference type="Pfam" id="PF07910"/>
    </source>
</evidence>
<protein>
    <recommendedName>
        <fullName evidence="3">UFSP1/2/DUB catalytic domain-containing protein</fullName>
    </recommendedName>
</protein>
<dbReference type="PANTHER" id="PTHR48153">
    <property type="entry name" value="UFM1-SPECIFIC PROTEASE 2"/>
    <property type="match status" value="1"/>
</dbReference>
<evidence type="ECO:0000256" key="2">
    <source>
        <dbReference type="ARBA" id="ARBA00022801"/>
    </source>
</evidence>
<evidence type="ECO:0000256" key="1">
    <source>
        <dbReference type="ARBA" id="ARBA00008552"/>
    </source>
</evidence>
<dbReference type="SUPFAM" id="SSF54001">
    <property type="entry name" value="Cysteine proteinases"/>
    <property type="match status" value="1"/>
</dbReference>
<dbReference type="PANTHER" id="PTHR48153:SF3">
    <property type="entry name" value="INACTIVE UFM1-SPECIFIC PROTEASE 1"/>
    <property type="match status" value="1"/>
</dbReference>
<dbReference type="EMBL" id="JAVRJZ010000016">
    <property type="protein sequence ID" value="KAK2710765.1"/>
    <property type="molecule type" value="Genomic_DNA"/>
</dbReference>
<evidence type="ECO:0000313" key="4">
    <source>
        <dbReference type="EMBL" id="KAK2710765.1"/>
    </source>
</evidence>
<dbReference type="InterPro" id="IPR038765">
    <property type="entry name" value="Papain-like_cys_pep_sf"/>
</dbReference>
<keyword evidence="5" id="KW-1185">Reference proteome</keyword>
<sequence length="216" mass="24725">MLKNIHLGLEDPTDSPIRKVTRISGDYIYFNYGCDGVDDRGWGCGYRTLQTICSWVCTQKQLDMKKVPTLRNIQEILVEIEDKPKAFIGSREWIGSLEVCYVLDKLYDIPSKIQHIKSGNDIDNIITVLQNHFSYFGSPVMMGGNLDAISKCIIGTASAGNNHWMLVVDPHYYGHPKNKEQLQQQHWVAWVNIKDFTESSFYNFCLPQLKSSTNQK</sequence>
<dbReference type="Pfam" id="PF07910">
    <property type="entry name" value="Peptidase_C78"/>
    <property type="match status" value="1"/>
</dbReference>
<comment type="similarity">
    <text evidence="1">Belongs to the peptidase C78 family.</text>
</comment>
<dbReference type="Gene3D" id="3.90.70.130">
    <property type="match status" value="1"/>
</dbReference>
<reference evidence="4" key="1">
    <citation type="submission" date="2023-07" db="EMBL/GenBank/DDBJ databases">
        <title>Chromosome-level genome assembly of Artemia franciscana.</title>
        <authorList>
            <person name="Jo E."/>
        </authorList>
    </citation>
    <scope>NUCLEOTIDE SEQUENCE</scope>
    <source>
        <tissue evidence="4">Whole body</tissue>
    </source>
</reference>
<dbReference type="InterPro" id="IPR012462">
    <property type="entry name" value="UFSP1/2_DUB_cat"/>
</dbReference>
<keyword evidence="2" id="KW-0378">Hydrolase</keyword>
<proteinExistence type="inferred from homology"/>
<gene>
    <name evidence="4" type="ORF">QYM36_012069</name>
</gene>
<accession>A0AA88HJZ0</accession>
<evidence type="ECO:0000313" key="5">
    <source>
        <dbReference type="Proteomes" id="UP001187531"/>
    </source>
</evidence>
<dbReference type="Proteomes" id="UP001187531">
    <property type="component" value="Unassembled WGS sequence"/>
</dbReference>